<dbReference type="GO" id="GO:0000976">
    <property type="term" value="F:transcription cis-regulatory region binding"/>
    <property type="evidence" value="ECO:0007669"/>
    <property type="project" value="TreeGrafter"/>
</dbReference>
<organism evidence="6 7">
    <name type="scientific">Aminobacter carboxidus</name>
    <dbReference type="NCBI Taxonomy" id="376165"/>
    <lineage>
        <taxon>Bacteria</taxon>
        <taxon>Pseudomonadati</taxon>
        <taxon>Pseudomonadota</taxon>
        <taxon>Alphaproteobacteria</taxon>
        <taxon>Hyphomicrobiales</taxon>
        <taxon>Phyllobacteriaceae</taxon>
        <taxon>Aminobacter</taxon>
    </lineage>
</organism>
<feature type="DNA-binding region" description="H-T-H motif" evidence="4">
    <location>
        <begin position="29"/>
        <end position="48"/>
    </location>
</feature>
<name>A0A8E1WEH5_9HYPH</name>
<dbReference type="GO" id="GO:0003700">
    <property type="term" value="F:DNA-binding transcription factor activity"/>
    <property type="evidence" value="ECO:0007669"/>
    <property type="project" value="TreeGrafter"/>
</dbReference>
<comment type="caution">
    <text evidence="6">The sequence shown here is derived from an EMBL/GenBank/DDBJ whole genome shotgun (WGS) entry which is preliminary data.</text>
</comment>
<dbReference type="InterPro" id="IPR009057">
    <property type="entry name" value="Homeodomain-like_sf"/>
</dbReference>
<evidence type="ECO:0000256" key="4">
    <source>
        <dbReference type="PROSITE-ProRule" id="PRU00335"/>
    </source>
</evidence>
<evidence type="ECO:0000313" key="6">
    <source>
        <dbReference type="EMBL" id="MBB6466803.1"/>
    </source>
</evidence>
<keyword evidence="3" id="KW-0804">Transcription</keyword>
<sequence>MPRRKTLSDEQVLVAASRLLHEHGPDALTFESLGRACGLSPATLVQRFRTKAKLKQATLLHAWDGLDAKTAALAASTPKTPEGAIALLVGLSDYGGIETYAEGLLVLREDLRDPALRARGAAWKAALSAALDERFAAVAAAPQGIGLLMASQWQGSLLWWGFDPQGRVEDFVAASLRGFVAALLAEPATAT</sequence>
<dbReference type="RefSeq" id="WP_184769233.1">
    <property type="nucleotide sequence ID" value="NZ_JACHGI010000004.1"/>
</dbReference>
<dbReference type="Gene3D" id="1.10.357.10">
    <property type="entry name" value="Tetracycline Repressor, domain 2"/>
    <property type="match status" value="1"/>
</dbReference>
<dbReference type="AlphaFoldDB" id="A0A8E1WEH5"/>
<accession>A0A8E1WEH5</accession>
<keyword evidence="2 4" id="KW-0238">DNA-binding</keyword>
<evidence type="ECO:0000256" key="1">
    <source>
        <dbReference type="ARBA" id="ARBA00023015"/>
    </source>
</evidence>
<protein>
    <submittedName>
        <fullName evidence="6">AcrR family transcriptional regulator</fullName>
    </submittedName>
</protein>
<feature type="domain" description="HTH tetR-type" evidence="5">
    <location>
        <begin position="6"/>
        <end position="66"/>
    </location>
</feature>
<dbReference type="SUPFAM" id="SSF46689">
    <property type="entry name" value="Homeodomain-like"/>
    <property type="match status" value="1"/>
</dbReference>
<keyword evidence="1" id="KW-0805">Transcription regulation</keyword>
<evidence type="ECO:0000259" key="5">
    <source>
        <dbReference type="PROSITE" id="PS50977"/>
    </source>
</evidence>
<dbReference type="PANTHER" id="PTHR30055">
    <property type="entry name" value="HTH-TYPE TRANSCRIPTIONAL REGULATOR RUTR"/>
    <property type="match status" value="1"/>
</dbReference>
<gene>
    <name evidence="6" type="ORF">HNQ96_002679</name>
</gene>
<dbReference type="PROSITE" id="PS50977">
    <property type="entry name" value="HTH_TETR_2"/>
    <property type="match status" value="1"/>
</dbReference>
<evidence type="ECO:0000256" key="2">
    <source>
        <dbReference type="ARBA" id="ARBA00023125"/>
    </source>
</evidence>
<dbReference type="InterPro" id="IPR050109">
    <property type="entry name" value="HTH-type_TetR-like_transc_reg"/>
</dbReference>
<reference evidence="6 7" key="1">
    <citation type="submission" date="2020-08" db="EMBL/GenBank/DDBJ databases">
        <title>Genomic Encyclopedia of Type Strains, Phase IV (KMG-IV): sequencing the most valuable type-strain genomes for metagenomic binning, comparative biology and taxonomic classification.</title>
        <authorList>
            <person name="Goeker M."/>
        </authorList>
    </citation>
    <scope>NUCLEOTIDE SEQUENCE [LARGE SCALE GENOMIC DNA]</scope>
    <source>
        <strain evidence="6 7">DSM 17454</strain>
    </source>
</reference>
<dbReference type="Proteomes" id="UP000532373">
    <property type="component" value="Unassembled WGS sequence"/>
</dbReference>
<proteinExistence type="predicted"/>
<evidence type="ECO:0000313" key="7">
    <source>
        <dbReference type="Proteomes" id="UP000532373"/>
    </source>
</evidence>
<evidence type="ECO:0000256" key="3">
    <source>
        <dbReference type="ARBA" id="ARBA00023163"/>
    </source>
</evidence>
<dbReference type="InterPro" id="IPR001647">
    <property type="entry name" value="HTH_TetR"/>
</dbReference>
<dbReference type="PANTHER" id="PTHR30055:SF234">
    <property type="entry name" value="HTH-TYPE TRANSCRIPTIONAL REGULATOR BETI"/>
    <property type="match status" value="1"/>
</dbReference>
<dbReference type="EMBL" id="JACHGI010000004">
    <property type="protein sequence ID" value="MBB6466803.1"/>
    <property type="molecule type" value="Genomic_DNA"/>
</dbReference>
<dbReference type="Pfam" id="PF00440">
    <property type="entry name" value="TetR_N"/>
    <property type="match status" value="1"/>
</dbReference>